<keyword evidence="2" id="KW-1133">Transmembrane helix</keyword>
<evidence type="ECO:0000313" key="4">
    <source>
        <dbReference type="Proteomes" id="UP001217918"/>
    </source>
</evidence>
<evidence type="ECO:0000313" key="3">
    <source>
        <dbReference type="EMBL" id="KAK2068097.1"/>
    </source>
</evidence>
<evidence type="ECO:0000256" key="1">
    <source>
        <dbReference type="SAM" id="MobiDB-lite"/>
    </source>
</evidence>
<proteinExistence type="predicted"/>
<feature type="transmembrane region" description="Helical" evidence="2">
    <location>
        <begin position="28"/>
        <end position="49"/>
    </location>
</feature>
<dbReference type="AlphaFoldDB" id="A0AAD9I0C8"/>
<accession>A0AAD9I0C8</accession>
<feature type="compositionally biased region" description="Pro residues" evidence="1">
    <location>
        <begin position="388"/>
        <end position="403"/>
    </location>
</feature>
<feature type="compositionally biased region" description="Low complexity" evidence="1">
    <location>
        <begin position="158"/>
        <end position="170"/>
    </location>
</feature>
<protein>
    <submittedName>
        <fullName evidence="3">Uncharacterized protein</fullName>
    </submittedName>
</protein>
<dbReference type="Proteomes" id="UP001217918">
    <property type="component" value="Unassembled WGS sequence"/>
</dbReference>
<feature type="region of interest" description="Disordered" evidence="1">
    <location>
        <begin position="110"/>
        <end position="189"/>
    </location>
</feature>
<keyword evidence="2" id="KW-0812">Transmembrane</keyword>
<sequence length="518" mass="54752">MPEAGISAVTSLLDVRSSTFTSLTSLDIGIFAVVGSLLLAIVVMLAIVIRSKRKSRRKAAASRYDDGTGPYARSGFRRSVWNTQLSAGPTSIYHSPFGVHRDATHAITSPLNLGRSNTHATTASGATSRSFPASTITGSRSSHSQTYDSQPQWPSPAPSYSSPAPSYRSPNLHSYENSHLGGGGHARSASVQLFAPGGDYKHDGHTAGRGGLSLGLGPGDPAAVALPFTPQPIPAAYQLGVVDHADGAVRGSRVNRVRMSLLRNQTGVHTFAAMTGSGRRASYREPWEQLVTDEAGTADKAAGISALGQGVQEPRPGQGQGQGQGQWQQQQQQQQVPRSPAGWHGQHSRSPSVGRSPPIGPGSRSASIGLSGRNIGPTASPATGMLPSPGPIPPPGPFPPPSETPRNGNARKRMTLVEAAEQDIDFIDMVVKMEATGAGAGRHNHGYERYPGNFIVGGGDNVQDLQRDLEFVDLVRHMEDVRREGGGPGQGYDRYQGNSFGARGGEDANFFRLLQNQR</sequence>
<organism evidence="3 4">
    <name type="scientific">Phyllachora maydis</name>
    <dbReference type="NCBI Taxonomy" id="1825666"/>
    <lineage>
        <taxon>Eukaryota</taxon>
        <taxon>Fungi</taxon>
        <taxon>Dikarya</taxon>
        <taxon>Ascomycota</taxon>
        <taxon>Pezizomycotina</taxon>
        <taxon>Sordariomycetes</taxon>
        <taxon>Sordariomycetidae</taxon>
        <taxon>Phyllachorales</taxon>
        <taxon>Phyllachoraceae</taxon>
        <taxon>Phyllachora</taxon>
    </lineage>
</organism>
<comment type="caution">
    <text evidence="3">The sequence shown here is derived from an EMBL/GenBank/DDBJ whole genome shotgun (WGS) entry which is preliminary data.</text>
</comment>
<feature type="region of interest" description="Disordered" evidence="1">
    <location>
        <begin position="482"/>
        <end position="504"/>
    </location>
</feature>
<feature type="compositionally biased region" description="Polar residues" evidence="1">
    <location>
        <begin position="110"/>
        <end position="148"/>
    </location>
</feature>
<keyword evidence="4" id="KW-1185">Reference proteome</keyword>
<feature type="compositionally biased region" description="Low complexity" evidence="1">
    <location>
        <begin position="325"/>
        <end position="335"/>
    </location>
</feature>
<reference evidence="3" key="1">
    <citation type="journal article" date="2023" name="Mol. Plant Microbe Interact.">
        <title>Elucidating the Obligate Nature and Biological Capacity of an Invasive Fungal Corn Pathogen.</title>
        <authorList>
            <person name="MacCready J.S."/>
            <person name="Roggenkamp E.M."/>
            <person name="Gdanetz K."/>
            <person name="Chilvers M.I."/>
        </authorList>
    </citation>
    <scope>NUCLEOTIDE SEQUENCE</scope>
    <source>
        <strain evidence="3">PM02</strain>
    </source>
</reference>
<gene>
    <name evidence="3" type="ORF">P8C59_002762</name>
</gene>
<keyword evidence="2" id="KW-0472">Membrane</keyword>
<evidence type="ECO:0000256" key="2">
    <source>
        <dbReference type="SAM" id="Phobius"/>
    </source>
</evidence>
<name>A0AAD9I0C8_9PEZI</name>
<feature type="region of interest" description="Disordered" evidence="1">
    <location>
        <begin position="309"/>
        <end position="409"/>
    </location>
</feature>
<dbReference type="EMBL" id="JAQQPM010000002">
    <property type="protein sequence ID" value="KAK2068097.1"/>
    <property type="molecule type" value="Genomic_DNA"/>
</dbReference>